<dbReference type="SUPFAM" id="SSF55874">
    <property type="entry name" value="ATPase domain of HSP90 chaperone/DNA topoisomerase II/histidine kinase"/>
    <property type="match status" value="1"/>
</dbReference>
<dbReference type="Gene3D" id="3.30.565.10">
    <property type="entry name" value="Histidine kinase-like ATPase, C-terminal domain"/>
    <property type="match status" value="1"/>
</dbReference>
<keyword evidence="7" id="KW-0472">Membrane</keyword>
<dbReference type="Proteomes" id="UP001403385">
    <property type="component" value="Unassembled WGS sequence"/>
</dbReference>
<evidence type="ECO:0000256" key="5">
    <source>
        <dbReference type="ARBA" id="ARBA00022777"/>
    </source>
</evidence>
<evidence type="ECO:0000256" key="3">
    <source>
        <dbReference type="ARBA" id="ARBA00022553"/>
    </source>
</evidence>
<gene>
    <name evidence="9" type="ORF">AAG747_05295</name>
</gene>
<evidence type="ECO:0000313" key="10">
    <source>
        <dbReference type="Proteomes" id="UP001403385"/>
    </source>
</evidence>
<dbReference type="Pfam" id="PF02518">
    <property type="entry name" value="HATPase_c"/>
    <property type="match status" value="1"/>
</dbReference>
<keyword evidence="7" id="KW-0812">Transmembrane</keyword>
<dbReference type="Gene3D" id="1.10.287.130">
    <property type="match status" value="1"/>
</dbReference>
<dbReference type="InterPro" id="IPR005467">
    <property type="entry name" value="His_kinase_dom"/>
</dbReference>
<proteinExistence type="predicted"/>
<dbReference type="PANTHER" id="PTHR43711">
    <property type="entry name" value="TWO-COMPONENT HISTIDINE KINASE"/>
    <property type="match status" value="1"/>
</dbReference>
<feature type="domain" description="Histidine kinase" evidence="8">
    <location>
        <begin position="236"/>
        <end position="457"/>
    </location>
</feature>
<reference evidence="9 10" key="1">
    <citation type="submission" date="2024-04" db="EMBL/GenBank/DDBJ databases">
        <title>Novel genus in family Flammeovirgaceae.</title>
        <authorList>
            <person name="Nguyen T.H."/>
            <person name="Vuong T.Q."/>
            <person name="Le H."/>
            <person name="Kim S.-G."/>
        </authorList>
    </citation>
    <scope>NUCLEOTIDE SEQUENCE [LARGE SCALE GENOMIC DNA]</scope>
    <source>
        <strain evidence="9 10">JCM 23209</strain>
    </source>
</reference>
<protein>
    <recommendedName>
        <fullName evidence="2">histidine kinase</fullName>
        <ecNumber evidence="2">2.7.13.3</ecNumber>
    </recommendedName>
</protein>
<dbReference type="GO" id="GO:0000155">
    <property type="term" value="F:phosphorelay sensor kinase activity"/>
    <property type="evidence" value="ECO:0007669"/>
    <property type="project" value="InterPro"/>
</dbReference>
<dbReference type="PRINTS" id="PR00344">
    <property type="entry name" value="BCTRLSENSOR"/>
</dbReference>
<dbReference type="Pfam" id="PF00512">
    <property type="entry name" value="HisKA"/>
    <property type="match status" value="1"/>
</dbReference>
<evidence type="ECO:0000313" key="9">
    <source>
        <dbReference type="EMBL" id="MEN7547312.1"/>
    </source>
</evidence>
<dbReference type="PROSITE" id="PS50109">
    <property type="entry name" value="HIS_KIN"/>
    <property type="match status" value="1"/>
</dbReference>
<dbReference type="EMBL" id="JBDKWZ010000002">
    <property type="protein sequence ID" value="MEN7547312.1"/>
    <property type="molecule type" value="Genomic_DNA"/>
</dbReference>
<feature type="transmembrane region" description="Helical" evidence="7">
    <location>
        <begin position="32"/>
        <end position="50"/>
    </location>
</feature>
<dbReference type="InterPro" id="IPR050736">
    <property type="entry name" value="Sensor_HK_Regulatory"/>
</dbReference>
<keyword evidence="10" id="KW-1185">Reference proteome</keyword>
<dbReference type="RefSeq" id="WP_346820096.1">
    <property type="nucleotide sequence ID" value="NZ_JBDKWZ010000002.1"/>
</dbReference>
<sequence>MIFNILNKLFEKFKLSTPPAALKSSINYWRHLIFPHLRVVIFLFIVLAYLPTLYVTIRFQNWYIVALSTVMLLWFVYLIFHQNLKYQFKVYGFLGMLYLLGIGGIILNGPIGSGWLWFFTFPLFASILLDFEKVLIAIILNTLTLITLGFFLYFDMLADFHISEYSLFDWITNSFNFICLNFITAISVSFLMTGLGSTLVEEKKAKSALRLEKAKLSIAKEKAEEVNKLKSNFLDNISHEIRTPINGILGVNQIIQMEYPADPHLQHYTEMIENSGKRLLKTLNHIIEMARAHAEIPEMKLEELNPSQMIQSITPHIQLLAQQKNLQLETKLQAKSSLVIADRKVFHQIISHLLENAVKFTEKGSVKITTSLVHSLRGPSEISIKVQDTGIGISHDKLERIFIPFEQEENGTKKEFEGPGLGLSVVKKYTEIFGGSIRVVSEKGFGSLFEIKLPVFQKLSKVEIK</sequence>
<keyword evidence="4" id="KW-0808">Transferase</keyword>
<feature type="transmembrane region" description="Helical" evidence="7">
    <location>
        <begin position="134"/>
        <end position="154"/>
    </location>
</feature>
<dbReference type="SMART" id="SM00388">
    <property type="entry name" value="HisKA"/>
    <property type="match status" value="1"/>
</dbReference>
<keyword evidence="6" id="KW-0902">Two-component regulatory system</keyword>
<feature type="transmembrane region" description="Helical" evidence="7">
    <location>
        <begin position="62"/>
        <end position="81"/>
    </location>
</feature>
<comment type="catalytic activity">
    <reaction evidence="1">
        <text>ATP + protein L-histidine = ADP + protein N-phospho-L-histidine.</text>
        <dbReference type="EC" id="2.7.13.3"/>
    </reaction>
</comment>
<dbReference type="InterPro" id="IPR003661">
    <property type="entry name" value="HisK_dim/P_dom"/>
</dbReference>
<evidence type="ECO:0000256" key="4">
    <source>
        <dbReference type="ARBA" id="ARBA00022679"/>
    </source>
</evidence>
<dbReference type="AlphaFoldDB" id="A0AAW9S144"/>
<feature type="transmembrane region" description="Helical" evidence="7">
    <location>
        <begin position="174"/>
        <end position="200"/>
    </location>
</feature>
<name>A0AAW9S144_9BACT</name>
<evidence type="ECO:0000256" key="2">
    <source>
        <dbReference type="ARBA" id="ARBA00012438"/>
    </source>
</evidence>
<evidence type="ECO:0000256" key="7">
    <source>
        <dbReference type="SAM" id="Phobius"/>
    </source>
</evidence>
<comment type="caution">
    <text evidence="9">The sequence shown here is derived from an EMBL/GenBank/DDBJ whole genome shotgun (WGS) entry which is preliminary data.</text>
</comment>
<dbReference type="InterPro" id="IPR036097">
    <property type="entry name" value="HisK_dim/P_sf"/>
</dbReference>
<dbReference type="SUPFAM" id="SSF47384">
    <property type="entry name" value="Homodimeric domain of signal transducing histidine kinase"/>
    <property type="match status" value="1"/>
</dbReference>
<dbReference type="InterPro" id="IPR004358">
    <property type="entry name" value="Sig_transdc_His_kin-like_C"/>
</dbReference>
<dbReference type="InterPro" id="IPR048437">
    <property type="entry name" value="MASE11"/>
</dbReference>
<dbReference type="CDD" id="cd00082">
    <property type="entry name" value="HisKA"/>
    <property type="match status" value="1"/>
</dbReference>
<evidence type="ECO:0000256" key="6">
    <source>
        <dbReference type="ARBA" id="ARBA00023012"/>
    </source>
</evidence>
<dbReference type="EC" id="2.7.13.3" evidence="2"/>
<keyword evidence="3" id="KW-0597">Phosphoprotein</keyword>
<keyword evidence="5 9" id="KW-0418">Kinase</keyword>
<evidence type="ECO:0000256" key="1">
    <source>
        <dbReference type="ARBA" id="ARBA00000085"/>
    </source>
</evidence>
<dbReference type="Pfam" id="PF20969">
    <property type="entry name" value="MASE11"/>
    <property type="match status" value="1"/>
</dbReference>
<evidence type="ECO:0000259" key="8">
    <source>
        <dbReference type="PROSITE" id="PS50109"/>
    </source>
</evidence>
<dbReference type="SMART" id="SM00387">
    <property type="entry name" value="HATPase_c"/>
    <property type="match status" value="1"/>
</dbReference>
<organism evidence="9 10">
    <name type="scientific">Rapidithrix thailandica</name>
    <dbReference type="NCBI Taxonomy" id="413964"/>
    <lineage>
        <taxon>Bacteria</taxon>
        <taxon>Pseudomonadati</taxon>
        <taxon>Bacteroidota</taxon>
        <taxon>Cytophagia</taxon>
        <taxon>Cytophagales</taxon>
        <taxon>Flammeovirgaceae</taxon>
        <taxon>Rapidithrix</taxon>
    </lineage>
</organism>
<dbReference type="InterPro" id="IPR003594">
    <property type="entry name" value="HATPase_dom"/>
</dbReference>
<accession>A0AAW9S144</accession>
<dbReference type="InterPro" id="IPR036890">
    <property type="entry name" value="HATPase_C_sf"/>
</dbReference>
<dbReference type="PANTHER" id="PTHR43711:SF26">
    <property type="entry name" value="SENSOR HISTIDINE KINASE RCSC"/>
    <property type="match status" value="1"/>
</dbReference>
<keyword evidence="7" id="KW-1133">Transmembrane helix</keyword>